<name>A0A3P1SXJ3_9GAMM</name>
<accession>A0A3P1SXJ3</accession>
<evidence type="ECO:0000313" key="2">
    <source>
        <dbReference type="EMBL" id="RRD01705.1"/>
    </source>
</evidence>
<evidence type="ECO:0000313" key="3">
    <source>
        <dbReference type="Proteomes" id="UP000267535"/>
    </source>
</evidence>
<reference evidence="2 3" key="1">
    <citation type="submission" date="2018-11" db="EMBL/GenBank/DDBJ databases">
        <title>The draft genome sequence of Amphritea balenae JAMM 1525T.</title>
        <authorList>
            <person name="Fang Z."/>
            <person name="Zhang Y."/>
            <person name="Han X."/>
        </authorList>
    </citation>
    <scope>NUCLEOTIDE SEQUENCE [LARGE SCALE GENOMIC DNA]</scope>
    <source>
        <strain evidence="2 3">JAMM 1525</strain>
    </source>
</reference>
<dbReference type="OrthoDB" id="6119761at2"/>
<feature type="domain" description="PilZ" evidence="1">
    <location>
        <begin position="25"/>
        <end position="118"/>
    </location>
</feature>
<dbReference type="AlphaFoldDB" id="A0A3P1SXJ3"/>
<dbReference type="Pfam" id="PF07238">
    <property type="entry name" value="PilZ"/>
    <property type="match status" value="1"/>
</dbReference>
<dbReference type="Proteomes" id="UP000267535">
    <property type="component" value="Unassembled WGS sequence"/>
</dbReference>
<gene>
    <name evidence="2" type="ORF">EHS89_03890</name>
</gene>
<keyword evidence="3" id="KW-1185">Reference proteome</keyword>
<proteinExistence type="predicted"/>
<dbReference type="RefSeq" id="WP_124924778.1">
    <property type="nucleotide sequence ID" value="NZ_BMOH01000001.1"/>
</dbReference>
<evidence type="ECO:0000259" key="1">
    <source>
        <dbReference type="Pfam" id="PF07238"/>
    </source>
</evidence>
<dbReference type="GO" id="GO:0035438">
    <property type="term" value="F:cyclic-di-GMP binding"/>
    <property type="evidence" value="ECO:0007669"/>
    <property type="project" value="InterPro"/>
</dbReference>
<dbReference type="Gene3D" id="2.40.10.220">
    <property type="entry name" value="predicted glycosyltransferase like domains"/>
    <property type="match status" value="1"/>
</dbReference>
<sequence length="135" mass="15199">MEIISDDSLELEEIPGDSEAEQVTRKFYRLPVKRDDSLYLEVDCSRFPLLDISESGVCVAVEADTEFPQDARLRGCSLVLRDKTFADMEGEIVHISVDGDGNWVSGIQWIIADDVIQAELNATLADLRKEFFKDV</sequence>
<protein>
    <submittedName>
        <fullName evidence="2">PilZ domain-containing protein</fullName>
    </submittedName>
</protein>
<comment type="caution">
    <text evidence="2">The sequence shown here is derived from an EMBL/GenBank/DDBJ whole genome shotgun (WGS) entry which is preliminary data.</text>
</comment>
<organism evidence="2 3">
    <name type="scientific">Amphritea balenae</name>
    <dbReference type="NCBI Taxonomy" id="452629"/>
    <lineage>
        <taxon>Bacteria</taxon>
        <taxon>Pseudomonadati</taxon>
        <taxon>Pseudomonadota</taxon>
        <taxon>Gammaproteobacteria</taxon>
        <taxon>Oceanospirillales</taxon>
        <taxon>Oceanospirillaceae</taxon>
        <taxon>Amphritea</taxon>
    </lineage>
</organism>
<dbReference type="SUPFAM" id="SSF141371">
    <property type="entry name" value="PilZ domain-like"/>
    <property type="match status" value="1"/>
</dbReference>
<dbReference type="EMBL" id="RQXV01000001">
    <property type="protein sequence ID" value="RRD01705.1"/>
    <property type="molecule type" value="Genomic_DNA"/>
</dbReference>
<dbReference type="InterPro" id="IPR009875">
    <property type="entry name" value="PilZ_domain"/>
</dbReference>